<reference evidence="1" key="1">
    <citation type="thesis" date="2020" institute="ProQuest LLC" country="789 East Eisenhower Parkway, Ann Arbor, MI, USA">
        <title>Comparative Genomics and Chromosome Evolution.</title>
        <authorList>
            <person name="Mudd A.B."/>
        </authorList>
    </citation>
    <scope>NUCLEOTIDE SEQUENCE</scope>
    <source>
        <strain evidence="1">237g6f4</strain>
        <tissue evidence="1">Blood</tissue>
    </source>
</reference>
<protein>
    <submittedName>
        <fullName evidence="1">Uncharacterized protein</fullName>
    </submittedName>
</protein>
<name>A0AAV7CT84_ENGPU</name>
<dbReference type="Proteomes" id="UP000824782">
    <property type="component" value="Unassembled WGS sequence"/>
</dbReference>
<accession>A0AAV7CT84</accession>
<dbReference type="AlphaFoldDB" id="A0AAV7CT84"/>
<comment type="caution">
    <text evidence="1">The sequence shown here is derived from an EMBL/GenBank/DDBJ whole genome shotgun (WGS) entry which is preliminary data.</text>
</comment>
<gene>
    <name evidence="1" type="ORF">GDO81_005932</name>
</gene>
<evidence type="ECO:0000313" key="1">
    <source>
        <dbReference type="EMBL" id="KAG8588279.1"/>
    </source>
</evidence>
<evidence type="ECO:0000313" key="2">
    <source>
        <dbReference type="Proteomes" id="UP000824782"/>
    </source>
</evidence>
<keyword evidence="2" id="KW-1185">Reference proteome</keyword>
<organism evidence="1 2">
    <name type="scientific">Engystomops pustulosus</name>
    <name type="common">Tungara frog</name>
    <name type="synonym">Physalaemus pustulosus</name>
    <dbReference type="NCBI Taxonomy" id="76066"/>
    <lineage>
        <taxon>Eukaryota</taxon>
        <taxon>Metazoa</taxon>
        <taxon>Chordata</taxon>
        <taxon>Craniata</taxon>
        <taxon>Vertebrata</taxon>
        <taxon>Euteleostomi</taxon>
        <taxon>Amphibia</taxon>
        <taxon>Batrachia</taxon>
        <taxon>Anura</taxon>
        <taxon>Neobatrachia</taxon>
        <taxon>Hyloidea</taxon>
        <taxon>Leptodactylidae</taxon>
        <taxon>Leiuperinae</taxon>
        <taxon>Engystomops</taxon>
    </lineage>
</organism>
<dbReference type="EMBL" id="WNYA01000002">
    <property type="protein sequence ID" value="KAG8588279.1"/>
    <property type="molecule type" value="Genomic_DNA"/>
</dbReference>
<sequence length="54" mass="6294">MNCRAAAMHRAERELSTHTHTISSLMPHWILHLTPWRTLSPQISTPDLQPQQEH</sequence>
<proteinExistence type="predicted"/>